<dbReference type="GO" id="GO:0030246">
    <property type="term" value="F:carbohydrate binding"/>
    <property type="evidence" value="ECO:0007669"/>
    <property type="project" value="UniProtKB-KW"/>
</dbReference>
<dbReference type="Gene3D" id="2.70.130.10">
    <property type="entry name" value="Mannose-6-phosphate receptor binding domain"/>
    <property type="match status" value="1"/>
</dbReference>
<feature type="region of interest" description="Disordered" evidence="8">
    <location>
        <begin position="463"/>
        <end position="494"/>
    </location>
</feature>
<dbReference type="OrthoDB" id="448954at2759"/>
<feature type="compositionally biased region" description="Basic and acidic residues" evidence="8">
    <location>
        <begin position="351"/>
        <end position="375"/>
    </location>
</feature>
<evidence type="ECO:0000259" key="9">
    <source>
        <dbReference type="PROSITE" id="PS51914"/>
    </source>
</evidence>
<keyword evidence="11" id="KW-1185">Reference proteome</keyword>
<evidence type="ECO:0000313" key="10">
    <source>
        <dbReference type="EMBL" id="CAG8537639.1"/>
    </source>
</evidence>
<dbReference type="GO" id="GO:0030970">
    <property type="term" value="P:retrograde protein transport, ER to cytosol"/>
    <property type="evidence" value="ECO:0007669"/>
    <property type="project" value="TreeGrafter"/>
</dbReference>
<reference evidence="10" key="1">
    <citation type="submission" date="2021-06" db="EMBL/GenBank/DDBJ databases">
        <authorList>
            <person name="Kallberg Y."/>
            <person name="Tangrot J."/>
            <person name="Rosling A."/>
        </authorList>
    </citation>
    <scope>NUCLEOTIDE SEQUENCE</scope>
    <source>
        <strain evidence="10">MT106</strain>
    </source>
</reference>
<keyword evidence="4" id="KW-0732">Signal</keyword>
<evidence type="ECO:0000313" key="11">
    <source>
        <dbReference type="Proteomes" id="UP000789831"/>
    </source>
</evidence>
<feature type="region of interest" description="Disordered" evidence="8">
    <location>
        <begin position="420"/>
        <end position="444"/>
    </location>
</feature>
<dbReference type="InterPro" id="IPR044865">
    <property type="entry name" value="MRH_dom"/>
</dbReference>
<comment type="subcellular location">
    <subcellularLocation>
        <location evidence="1">Endoplasmic reticulum membrane</location>
        <topology evidence="1">Peripheral membrane protein</topology>
        <orientation evidence="1">Lumenal side</orientation>
    </subcellularLocation>
</comment>
<dbReference type="GO" id="GO:0005789">
    <property type="term" value="C:endoplasmic reticulum membrane"/>
    <property type="evidence" value="ECO:0007669"/>
    <property type="project" value="UniProtKB-SubCell"/>
</dbReference>
<gene>
    <name evidence="10" type="ORF">AGERDE_LOCUS6025</name>
</gene>
<comment type="similarity">
    <text evidence="2">Belongs to the OS-9 family.</text>
</comment>
<keyword evidence="5" id="KW-0430">Lectin</keyword>
<accession>A0A9N9AP05</accession>
<dbReference type="PROSITE" id="PS51914">
    <property type="entry name" value="MRH"/>
    <property type="match status" value="1"/>
</dbReference>
<dbReference type="EMBL" id="CAJVPL010000886">
    <property type="protein sequence ID" value="CAG8537639.1"/>
    <property type="molecule type" value="Genomic_DNA"/>
</dbReference>
<feature type="compositionally biased region" description="Basic and acidic residues" evidence="8">
    <location>
        <begin position="326"/>
        <end position="342"/>
    </location>
</feature>
<dbReference type="Proteomes" id="UP000789831">
    <property type="component" value="Unassembled WGS sequence"/>
</dbReference>
<feature type="domain" description="MRH" evidence="9">
    <location>
        <begin position="124"/>
        <end position="266"/>
    </location>
</feature>
<dbReference type="PANTHER" id="PTHR15414">
    <property type="entry name" value="OS-9-RELATED"/>
    <property type="match status" value="1"/>
</dbReference>
<dbReference type="SUPFAM" id="SSF50911">
    <property type="entry name" value="Mannose 6-phosphate receptor domain"/>
    <property type="match status" value="1"/>
</dbReference>
<dbReference type="InterPro" id="IPR045149">
    <property type="entry name" value="OS-9-like"/>
</dbReference>
<dbReference type="AlphaFoldDB" id="A0A9N9AP05"/>
<evidence type="ECO:0000256" key="4">
    <source>
        <dbReference type="ARBA" id="ARBA00022729"/>
    </source>
</evidence>
<dbReference type="Pfam" id="PF07915">
    <property type="entry name" value="PRKCSH"/>
    <property type="match status" value="1"/>
</dbReference>
<evidence type="ECO:0000256" key="7">
    <source>
        <dbReference type="ARBA" id="ARBA00023157"/>
    </source>
</evidence>
<feature type="non-terminal residue" evidence="10">
    <location>
        <position position="557"/>
    </location>
</feature>
<name>A0A9N9AP05_9GLOM</name>
<keyword evidence="6" id="KW-0256">Endoplasmic reticulum</keyword>
<dbReference type="InterPro" id="IPR012913">
    <property type="entry name" value="OS9-like_dom"/>
</dbReference>
<proteinExistence type="inferred from homology"/>
<evidence type="ECO:0000256" key="2">
    <source>
        <dbReference type="ARBA" id="ARBA00009918"/>
    </source>
</evidence>
<evidence type="ECO:0000256" key="5">
    <source>
        <dbReference type="ARBA" id="ARBA00022734"/>
    </source>
</evidence>
<feature type="region of interest" description="Disordered" evidence="8">
    <location>
        <begin position="509"/>
        <end position="528"/>
    </location>
</feature>
<evidence type="ECO:0000256" key="6">
    <source>
        <dbReference type="ARBA" id="ARBA00022824"/>
    </source>
</evidence>
<dbReference type="GO" id="GO:0030968">
    <property type="term" value="P:endoplasmic reticulum unfolded protein response"/>
    <property type="evidence" value="ECO:0007669"/>
    <property type="project" value="InterPro"/>
</dbReference>
<dbReference type="InterPro" id="IPR009011">
    <property type="entry name" value="Man6P_isomerase_rcpt-bd_dom_sf"/>
</dbReference>
<evidence type="ECO:0000256" key="1">
    <source>
        <dbReference type="ARBA" id="ARBA00004367"/>
    </source>
</evidence>
<evidence type="ECO:0000256" key="3">
    <source>
        <dbReference type="ARBA" id="ARBA00018727"/>
    </source>
</evidence>
<organism evidence="10 11">
    <name type="scientific">Ambispora gerdemannii</name>
    <dbReference type="NCBI Taxonomy" id="144530"/>
    <lineage>
        <taxon>Eukaryota</taxon>
        <taxon>Fungi</taxon>
        <taxon>Fungi incertae sedis</taxon>
        <taxon>Mucoromycota</taxon>
        <taxon>Glomeromycotina</taxon>
        <taxon>Glomeromycetes</taxon>
        <taxon>Archaeosporales</taxon>
        <taxon>Ambisporaceae</taxon>
        <taxon>Ambispora</taxon>
    </lineage>
</organism>
<feature type="region of interest" description="Disordered" evidence="8">
    <location>
        <begin position="298"/>
        <end position="390"/>
    </location>
</feature>
<protein>
    <recommendedName>
        <fullName evidence="3">Protein OS-9 homolog</fullName>
    </recommendedName>
</protein>
<keyword evidence="7" id="KW-1015">Disulfide bond</keyword>
<dbReference type="GO" id="GO:0005788">
    <property type="term" value="C:endoplasmic reticulum lumen"/>
    <property type="evidence" value="ECO:0007669"/>
    <property type="project" value="TreeGrafter"/>
</dbReference>
<sequence>IYVGAFSISWVYEDLQAHPRYKVLLSSTRFVSNSSLEALLSKNEEKEMSSVVPSVAKYKMPLDDKEDMKPTFIVMRTSSGQRYLCQIPPTINNTLMERIKTDINKNDNVNILRRGLELLEPMKNKCIHLRIGWWTYEYCHLNHIRQFHQILEASGTILTEDPNAASYYLGRYDPKQATLPPSEKVDKQGQHTQEQLGTEVQATGEKKYLVLRWSDGTTCDLTGKPRKVEIQFHCSPQLREDNIALIKETNTCHYLVVINTPRLCRDPAFQSKSSSKVNPIECNPVVSDAFYEIAASEQRKHVGGGNEKKQVESNTIKIEDNINAGKNDEVENSKQDPKEDSATTKASISDNQREEKEKLSEDKEKDSESEKKSPKSDTSTKLTDEEVTDTVKRVLDKWREVIRVLGNNADYELKDIEFLFNDDDDGEEKPPETTSSDEMGETKLKRVKVKFSDETGKIVAMERLQELKQSSNKKASSNSDDNREKSSSFSSSIDNDEFHRMLEELILDESGKLGKMKKTEHLKPSDQERLSELYDTVYENEETIQKFENDQEQKSKL</sequence>
<feature type="compositionally biased region" description="Low complexity" evidence="8">
    <location>
        <begin position="470"/>
        <end position="479"/>
    </location>
</feature>
<evidence type="ECO:0000256" key="8">
    <source>
        <dbReference type="SAM" id="MobiDB-lite"/>
    </source>
</evidence>
<dbReference type="PANTHER" id="PTHR15414:SF0">
    <property type="entry name" value="ENDOPLASMIC RETICULUM LECTIN 1"/>
    <property type="match status" value="1"/>
</dbReference>
<comment type="caution">
    <text evidence="10">The sequence shown here is derived from an EMBL/GenBank/DDBJ whole genome shotgun (WGS) entry which is preliminary data.</text>
</comment>